<sequence>MGECCLTQCSGSFLNFCTSIKGVLSYLCHLEQNPNPVHMMAMSVVVLMGLTGELVRSVFSKNRPVGAHDGNAMTYGVDKRRWSLVRSYFCGDEYNSVLAEDNSASIRSSEATVTQPITEDLNEDGNLLEIQSGEYEDHLTDEKQDSSDQCNEQENAAIVIQSAFRGFLEEWDDNTVSSKISKMRIQNRLEATTRRERALAYAFSQQLRTCTKKKPTRSGSVETNLGWSWLERWMATRQPENSLLVEDCLSKCFEPTSGDRRSMTIKMKFDVSGEEKESCASNDVSVGFDALSITEQTASDGYRPIRNKLRASRSVSRCKTVPTYQFITQPTKVKAPQFSFPLNKTISGLVQYQLIGCVWLIFCMKFKCPGADGLLFTVN</sequence>
<keyword evidence="2" id="KW-1185">Reference proteome</keyword>
<comment type="caution">
    <text evidence="1">The sequence shown here is derived from an EMBL/GenBank/DDBJ whole genome shotgun (WGS) entry which is preliminary data.</text>
</comment>
<dbReference type="EMBL" id="CM056809">
    <property type="protein sequence ID" value="KAJ8649157.1"/>
    <property type="molecule type" value="Genomic_DNA"/>
</dbReference>
<evidence type="ECO:0000313" key="1">
    <source>
        <dbReference type="EMBL" id="KAJ8649157.1"/>
    </source>
</evidence>
<dbReference type="Proteomes" id="UP001234297">
    <property type="component" value="Chromosome 1"/>
</dbReference>
<protein>
    <submittedName>
        <fullName evidence="1">Uncharacterized protein</fullName>
    </submittedName>
</protein>
<reference evidence="1 2" key="1">
    <citation type="journal article" date="2022" name="Hortic Res">
        <title>A haplotype resolved chromosomal level avocado genome allows analysis of novel avocado genes.</title>
        <authorList>
            <person name="Nath O."/>
            <person name="Fletcher S.J."/>
            <person name="Hayward A."/>
            <person name="Shaw L.M."/>
            <person name="Masouleh A.K."/>
            <person name="Furtado A."/>
            <person name="Henry R.J."/>
            <person name="Mitter N."/>
        </authorList>
    </citation>
    <scope>NUCLEOTIDE SEQUENCE [LARGE SCALE GENOMIC DNA]</scope>
    <source>
        <strain evidence="2">cv. Hass</strain>
    </source>
</reference>
<gene>
    <name evidence="1" type="ORF">MRB53_002180</name>
</gene>
<proteinExistence type="predicted"/>
<accession>A0ACC2MW42</accession>
<organism evidence="1 2">
    <name type="scientific">Persea americana</name>
    <name type="common">Avocado</name>
    <dbReference type="NCBI Taxonomy" id="3435"/>
    <lineage>
        <taxon>Eukaryota</taxon>
        <taxon>Viridiplantae</taxon>
        <taxon>Streptophyta</taxon>
        <taxon>Embryophyta</taxon>
        <taxon>Tracheophyta</taxon>
        <taxon>Spermatophyta</taxon>
        <taxon>Magnoliopsida</taxon>
        <taxon>Magnoliidae</taxon>
        <taxon>Laurales</taxon>
        <taxon>Lauraceae</taxon>
        <taxon>Persea</taxon>
    </lineage>
</organism>
<evidence type="ECO:0000313" key="2">
    <source>
        <dbReference type="Proteomes" id="UP001234297"/>
    </source>
</evidence>
<name>A0ACC2MW42_PERAE</name>